<dbReference type="SMART" id="SM00977">
    <property type="entry name" value="TilS_C"/>
    <property type="match status" value="1"/>
</dbReference>
<dbReference type="KEGG" id="ptrh:RsTaC01_0963"/>
<comment type="catalytic activity">
    <reaction evidence="7 8">
        <text>cytidine(34) in tRNA(Ile2) + L-lysine + ATP = lysidine(34) in tRNA(Ile2) + AMP + diphosphate + H(+)</text>
        <dbReference type="Rhea" id="RHEA:43744"/>
        <dbReference type="Rhea" id="RHEA-COMP:10625"/>
        <dbReference type="Rhea" id="RHEA-COMP:10670"/>
        <dbReference type="ChEBI" id="CHEBI:15378"/>
        <dbReference type="ChEBI" id="CHEBI:30616"/>
        <dbReference type="ChEBI" id="CHEBI:32551"/>
        <dbReference type="ChEBI" id="CHEBI:33019"/>
        <dbReference type="ChEBI" id="CHEBI:82748"/>
        <dbReference type="ChEBI" id="CHEBI:83665"/>
        <dbReference type="ChEBI" id="CHEBI:456215"/>
        <dbReference type="EC" id="6.3.4.19"/>
    </reaction>
</comment>
<evidence type="ECO:0000256" key="8">
    <source>
        <dbReference type="HAMAP-Rule" id="MF_01161"/>
    </source>
</evidence>
<sequence length="440" mass="52304">MLYKTDNLIIGTSGGADSMSLLNFLYDYNLKINKFNLIAVHVNHCLRNEESDRDAKFVEDFCMNKNIKLYIKKIDIKKIAKEKKIGLEECGRNVRYSIFNDFSLKYENSKIATAHTLSDSMETFFLNLIRGGNLKSLIGIPPVRKDIIRPLIFISREEIEFYCKFNNIKYVTDSSNFDRNYNRNKVRLDIVPVLKKINPSFNSIFKRFINNIFQEEEYLDNISQKIYLNTKLENQKFNIKNLKNLDVCIKKRVIFKILKDFSENIESKHVNLALKSIENNINYINLSCDIKIKLENEILELRKSKIDKKLVWKYKFNKINDLREINKIFLVKKILENFKKYDLKNLVDINKIENLKDVLFRNRRPEDIFCPINRNITKKVKKFFNELKIDKNLRNTLVFLAEKNNVIWIENIGVSEKYKIDENTKKAFFIYQTKNNVQNL</sequence>
<dbReference type="HAMAP" id="MF_01161">
    <property type="entry name" value="tRNA_Ile_lys_synt"/>
    <property type="match status" value="1"/>
</dbReference>
<dbReference type="SUPFAM" id="SSF56037">
    <property type="entry name" value="PheT/TilS domain"/>
    <property type="match status" value="1"/>
</dbReference>
<dbReference type="InterPro" id="IPR011063">
    <property type="entry name" value="TilS/TtcA_N"/>
</dbReference>
<comment type="domain">
    <text evidence="8">The N-terminal region contains the highly conserved SGGXDS motif, predicted to be a P-loop motif involved in ATP binding.</text>
</comment>
<gene>
    <name evidence="8" type="primary">tilS</name>
    <name evidence="10" type="ORF">RsTaC01_0963</name>
</gene>
<dbReference type="InterPro" id="IPR012795">
    <property type="entry name" value="tRNA_Ile_lys_synt_N"/>
</dbReference>
<reference evidence="10" key="1">
    <citation type="journal article" date="2023" name="ISME J.">
        <title>Emergence of putative energy parasites within Clostridia revealed by genome analysis of a novel endosymbiotic clade.</title>
        <authorList>
            <person name="Takahashi K."/>
            <person name="Kuwahara H."/>
            <person name="Horikawa Y."/>
            <person name="Izawa K."/>
            <person name="Kato D."/>
            <person name="Inagaki T."/>
            <person name="Yuki M."/>
            <person name="Ohkuma M."/>
            <person name="Hongoh Y."/>
        </authorList>
    </citation>
    <scope>NUCLEOTIDE SEQUENCE</scope>
    <source>
        <strain evidence="10">RsTa-C01</strain>
    </source>
</reference>
<dbReference type="Pfam" id="PF11734">
    <property type="entry name" value="TilS_C"/>
    <property type="match status" value="1"/>
</dbReference>
<dbReference type="GO" id="GO:0005524">
    <property type="term" value="F:ATP binding"/>
    <property type="evidence" value="ECO:0007669"/>
    <property type="project" value="UniProtKB-UniRule"/>
</dbReference>
<dbReference type="GO" id="GO:0006400">
    <property type="term" value="P:tRNA modification"/>
    <property type="evidence" value="ECO:0007669"/>
    <property type="project" value="UniProtKB-UniRule"/>
</dbReference>
<evidence type="ECO:0000256" key="7">
    <source>
        <dbReference type="ARBA" id="ARBA00048539"/>
    </source>
</evidence>
<dbReference type="AlphaFoldDB" id="A0AA48I502"/>
<dbReference type="SUPFAM" id="SSF82829">
    <property type="entry name" value="MesJ substrate recognition domain-like"/>
    <property type="match status" value="1"/>
</dbReference>
<protein>
    <recommendedName>
        <fullName evidence="8">tRNA(Ile)-lysidine synthase</fullName>
        <ecNumber evidence="8">6.3.4.19</ecNumber>
    </recommendedName>
    <alternativeName>
        <fullName evidence="8">tRNA(Ile)-2-lysyl-cytidine synthase</fullName>
    </alternativeName>
    <alternativeName>
        <fullName evidence="8">tRNA(Ile)-lysidine synthetase</fullName>
    </alternativeName>
</protein>
<dbReference type="InterPro" id="IPR014729">
    <property type="entry name" value="Rossmann-like_a/b/a_fold"/>
</dbReference>
<dbReference type="NCBIfam" id="TIGR02432">
    <property type="entry name" value="lysidine_TilS_N"/>
    <property type="match status" value="1"/>
</dbReference>
<dbReference type="InterPro" id="IPR012796">
    <property type="entry name" value="Lysidine-tRNA-synth_C"/>
</dbReference>
<evidence type="ECO:0000256" key="2">
    <source>
        <dbReference type="ARBA" id="ARBA00022490"/>
    </source>
</evidence>
<organism evidence="10">
    <name type="scientific">Candidatus Paraimprobicoccus trichonymphae</name>
    <dbReference type="NCBI Taxonomy" id="3033793"/>
    <lineage>
        <taxon>Bacteria</taxon>
        <taxon>Bacillati</taxon>
        <taxon>Bacillota</taxon>
        <taxon>Clostridia</taxon>
        <taxon>Candidatus Paraimprobicoccus</taxon>
    </lineage>
</organism>
<feature type="binding site" evidence="8">
    <location>
        <begin position="13"/>
        <end position="18"/>
    </location>
    <ligand>
        <name>ATP</name>
        <dbReference type="ChEBI" id="CHEBI:30616"/>
    </ligand>
</feature>
<keyword evidence="5 8" id="KW-0547">Nucleotide-binding</keyword>
<keyword evidence="4 8" id="KW-0819">tRNA processing</keyword>
<dbReference type="PANTHER" id="PTHR43033:SF1">
    <property type="entry name" value="TRNA(ILE)-LYSIDINE SYNTHASE-RELATED"/>
    <property type="match status" value="1"/>
</dbReference>
<dbReference type="NCBIfam" id="TIGR02433">
    <property type="entry name" value="lysidine_TilS_C"/>
    <property type="match status" value="1"/>
</dbReference>
<comment type="function">
    <text evidence="8">Ligates lysine onto the cytidine present at position 34 of the AUA codon-specific tRNA(Ile) that contains the anticodon CAU, in an ATP-dependent manner. Cytidine is converted to lysidine, thus changing the amino acid specificity of the tRNA from methionine to isoleucine.</text>
</comment>
<feature type="domain" description="Lysidine-tRNA(Ile) synthetase C-terminal" evidence="9">
    <location>
        <begin position="358"/>
        <end position="430"/>
    </location>
</feature>
<dbReference type="Gene3D" id="3.40.50.620">
    <property type="entry name" value="HUPs"/>
    <property type="match status" value="1"/>
</dbReference>
<dbReference type="Pfam" id="PF01171">
    <property type="entry name" value="ATP_bind_3"/>
    <property type="match status" value="1"/>
</dbReference>
<keyword evidence="2 8" id="KW-0963">Cytoplasm</keyword>
<dbReference type="EC" id="6.3.4.19" evidence="8"/>
<evidence type="ECO:0000256" key="4">
    <source>
        <dbReference type="ARBA" id="ARBA00022694"/>
    </source>
</evidence>
<proteinExistence type="inferred from homology"/>
<evidence type="ECO:0000256" key="3">
    <source>
        <dbReference type="ARBA" id="ARBA00022598"/>
    </source>
</evidence>
<accession>A0AA48I502</accession>
<dbReference type="EMBL" id="AP027925">
    <property type="protein sequence ID" value="BED93022.1"/>
    <property type="molecule type" value="Genomic_DNA"/>
</dbReference>
<keyword evidence="3 8" id="KW-0436">Ligase</keyword>
<evidence type="ECO:0000313" key="10">
    <source>
        <dbReference type="EMBL" id="BED93022.1"/>
    </source>
</evidence>
<evidence type="ECO:0000256" key="6">
    <source>
        <dbReference type="ARBA" id="ARBA00022840"/>
    </source>
</evidence>
<dbReference type="SUPFAM" id="SSF52402">
    <property type="entry name" value="Adenine nucleotide alpha hydrolases-like"/>
    <property type="match status" value="1"/>
</dbReference>
<evidence type="ECO:0000259" key="9">
    <source>
        <dbReference type="SMART" id="SM00977"/>
    </source>
</evidence>
<dbReference type="InterPro" id="IPR012094">
    <property type="entry name" value="tRNA_Ile_lys_synt"/>
</dbReference>
<evidence type="ECO:0000256" key="5">
    <source>
        <dbReference type="ARBA" id="ARBA00022741"/>
    </source>
</evidence>
<keyword evidence="6 8" id="KW-0067">ATP-binding</keyword>
<dbReference type="Gene3D" id="1.20.59.20">
    <property type="match status" value="1"/>
</dbReference>
<dbReference type="CDD" id="cd01992">
    <property type="entry name" value="TilS_N"/>
    <property type="match status" value="1"/>
</dbReference>
<comment type="similarity">
    <text evidence="8">Belongs to the tRNA(Ile)-lysidine synthase family.</text>
</comment>
<name>A0AA48I502_9FIRM</name>
<comment type="subcellular location">
    <subcellularLocation>
        <location evidence="1 8">Cytoplasm</location>
    </subcellularLocation>
</comment>
<dbReference type="PANTHER" id="PTHR43033">
    <property type="entry name" value="TRNA(ILE)-LYSIDINE SYNTHASE-RELATED"/>
    <property type="match status" value="1"/>
</dbReference>
<evidence type="ECO:0000256" key="1">
    <source>
        <dbReference type="ARBA" id="ARBA00004496"/>
    </source>
</evidence>
<dbReference type="Proteomes" id="UP001335720">
    <property type="component" value="Chromosome"/>
</dbReference>
<dbReference type="GO" id="GO:0005737">
    <property type="term" value="C:cytoplasm"/>
    <property type="evidence" value="ECO:0007669"/>
    <property type="project" value="UniProtKB-SubCell"/>
</dbReference>
<dbReference type="GO" id="GO:0032267">
    <property type="term" value="F:tRNA(Ile)-lysidine synthase activity"/>
    <property type="evidence" value="ECO:0007669"/>
    <property type="project" value="UniProtKB-EC"/>
</dbReference>